<dbReference type="Proteomes" id="UP000887564">
    <property type="component" value="Unplaced"/>
</dbReference>
<dbReference type="GO" id="GO:0030054">
    <property type="term" value="C:cell junction"/>
    <property type="evidence" value="ECO:0007669"/>
    <property type="project" value="UniProtKB-ARBA"/>
</dbReference>
<dbReference type="SUPFAM" id="SSF101288">
    <property type="entry name" value="L27 domain"/>
    <property type="match status" value="1"/>
</dbReference>
<proteinExistence type="predicted"/>
<reference evidence="3" key="1">
    <citation type="submission" date="2022-11" db="UniProtKB">
        <authorList>
            <consortium name="WormBaseParasite"/>
        </authorList>
    </citation>
    <scope>IDENTIFICATION</scope>
</reference>
<name>A0A914REP3_PAREQ</name>
<dbReference type="Gene3D" id="1.10.287.650">
    <property type="entry name" value="L27 domain"/>
    <property type="match status" value="1"/>
</dbReference>
<dbReference type="AlphaFoldDB" id="A0A914REP3"/>
<evidence type="ECO:0000313" key="3">
    <source>
        <dbReference type="WBParaSite" id="PEQ_0000510101-mRNA-1"/>
    </source>
</evidence>
<protein>
    <submittedName>
        <fullName evidence="3">L27 domain-containing protein</fullName>
    </submittedName>
</protein>
<dbReference type="InterPro" id="IPR036892">
    <property type="entry name" value="L27_dom_sf"/>
</dbReference>
<organism evidence="2 3">
    <name type="scientific">Parascaris equorum</name>
    <name type="common">Equine roundworm</name>
    <dbReference type="NCBI Taxonomy" id="6256"/>
    <lineage>
        <taxon>Eukaryota</taxon>
        <taxon>Metazoa</taxon>
        <taxon>Ecdysozoa</taxon>
        <taxon>Nematoda</taxon>
        <taxon>Chromadorea</taxon>
        <taxon>Rhabditida</taxon>
        <taxon>Spirurina</taxon>
        <taxon>Ascaridomorpha</taxon>
        <taxon>Ascaridoidea</taxon>
        <taxon>Ascarididae</taxon>
        <taxon>Parascaris</taxon>
    </lineage>
</organism>
<dbReference type="InterPro" id="IPR004172">
    <property type="entry name" value="L27_dom"/>
</dbReference>
<keyword evidence="2" id="KW-1185">Reference proteome</keyword>
<dbReference type="PROSITE" id="PS51022">
    <property type="entry name" value="L27"/>
    <property type="match status" value="1"/>
</dbReference>
<sequence length="78" mass="9076">MEHVQKTGEITNPKLAALQKILQSDFFNSVREVFEHVYDTVSVDGPREVAITLYVFSISYGFSHTQRFLSFLAVRYFR</sequence>
<dbReference type="WBParaSite" id="PEQ_0000510101-mRNA-1">
    <property type="protein sequence ID" value="PEQ_0000510101-mRNA-1"/>
    <property type="gene ID" value="PEQ_0000510101"/>
</dbReference>
<dbReference type="InterPro" id="IPR014775">
    <property type="entry name" value="L27_C"/>
</dbReference>
<dbReference type="Pfam" id="PF02828">
    <property type="entry name" value="L27"/>
    <property type="match status" value="1"/>
</dbReference>
<evidence type="ECO:0000313" key="2">
    <source>
        <dbReference type="Proteomes" id="UP000887564"/>
    </source>
</evidence>
<evidence type="ECO:0000259" key="1">
    <source>
        <dbReference type="PROSITE" id="PS51022"/>
    </source>
</evidence>
<feature type="domain" description="L27" evidence="1">
    <location>
        <begin position="1"/>
        <end position="45"/>
    </location>
</feature>
<accession>A0A914REP3</accession>